<accession>A0A0M3J0J0</accession>
<evidence type="ECO:0000256" key="2">
    <source>
        <dbReference type="SAM" id="Phobius"/>
    </source>
</evidence>
<feature type="region of interest" description="Disordered" evidence="1">
    <location>
        <begin position="396"/>
        <end position="423"/>
    </location>
</feature>
<feature type="transmembrane region" description="Helical" evidence="2">
    <location>
        <begin position="67"/>
        <end position="86"/>
    </location>
</feature>
<keyword evidence="5" id="KW-1185">Reference proteome</keyword>
<reference evidence="4 5" key="2">
    <citation type="submission" date="2018-11" db="EMBL/GenBank/DDBJ databases">
        <authorList>
            <consortium name="Pathogen Informatics"/>
        </authorList>
    </citation>
    <scope>NUCLEOTIDE SEQUENCE [LARGE SCALE GENOMIC DNA]</scope>
</reference>
<evidence type="ECO:0000313" key="5">
    <source>
        <dbReference type="Proteomes" id="UP000267096"/>
    </source>
</evidence>
<dbReference type="PANTHER" id="PTHR31967">
    <property type="entry name" value="GROUNDHOG (HEDGEHOG-LIKE FAMILY)-RELATED"/>
    <property type="match status" value="1"/>
</dbReference>
<protein>
    <submittedName>
        <fullName evidence="6">Nucleotid_trans domain-containing protein</fullName>
    </submittedName>
</protein>
<feature type="domain" description="Nucleotide-diphospho-sugar transferase" evidence="3">
    <location>
        <begin position="163"/>
        <end position="364"/>
    </location>
</feature>
<keyword evidence="2" id="KW-1133">Transmembrane helix</keyword>
<gene>
    <name evidence="4" type="ORF">ASIM_LOCUS923</name>
</gene>
<feature type="compositionally biased region" description="Basic residues" evidence="1">
    <location>
        <begin position="398"/>
        <end position="423"/>
    </location>
</feature>
<dbReference type="EMBL" id="UYRR01000805">
    <property type="protein sequence ID" value="VDK18230.1"/>
    <property type="molecule type" value="Genomic_DNA"/>
</dbReference>
<name>A0A0M3J0J0_ANISI</name>
<dbReference type="PANTHER" id="PTHR31967:SF12">
    <property type="entry name" value="NUCLEOTIDE-DIPHOSPHO-SUGAR TRANSFERASE DOMAIN-CONTAINING PROTEIN"/>
    <property type="match status" value="1"/>
</dbReference>
<evidence type="ECO:0000313" key="4">
    <source>
        <dbReference type="EMBL" id="VDK18230.1"/>
    </source>
</evidence>
<dbReference type="Pfam" id="PF03407">
    <property type="entry name" value="Nucleotid_trans"/>
    <property type="match status" value="1"/>
</dbReference>
<dbReference type="Proteomes" id="UP000267096">
    <property type="component" value="Unassembled WGS sequence"/>
</dbReference>
<keyword evidence="2" id="KW-0472">Membrane</keyword>
<organism evidence="6">
    <name type="scientific">Anisakis simplex</name>
    <name type="common">Herring worm</name>
    <dbReference type="NCBI Taxonomy" id="6269"/>
    <lineage>
        <taxon>Eukaryota</taxon>
        <taxon>Metazoa</taxon>
        <taxon>Ecdysozoa</taxon>
        <taxon>Nematoda</taxon>
        <taxon>Chromadorea</taxon>
        <taxon>Rhabditida</taxon>
        <taxon>Spirurina</taxon>
        <taxon>Ascaridomorpha</taxon>
        <taxon>Ascaridoidea</taxon>
        <taxon>Anisakidae</taxon>
        <taxon>Anisakis</taxon>
        <taxon>Anisakis simplex complex</taxon>
    </lineage>
</organism>
<evidence type="ECO:0000259" key="3">
    <source>
        <dbReference type="Pfam" id="PF03407"/>
    </source>
</evidence>
<evidence type="ECO:0000313" key="6">
    <source>
        <dbReference type="WBParaSite" id="ASIM_0000102801-mRNA-1"/>
    </source>
</evidence>
<proteinExistence type="predicted"/>
<dbReference type="OrthoDB" id="1712432at2759"/>
<feature type="transmembrane region" description="Helical" evidence="2">
    <location>
        <begin position="9"/>
        <end position="26"/>
    </location>
</feature>
<evidence type="ECO:0000256" key="1">
    <source>
        <dbReference type="SAM" id="MobiDB-lite"/>
    </source>
</evidence>
<keyword evidence="2" id="KW-0812">Transmembrane</keyword>
<sequence>MNVKWGRRLVLGMLCYFTIHLIVNIVDNRRVIDRTEIPTKKESDGPLVMKDLADRKGKVLSLVLQQIFNLIVLCHYLLVIFSIFLLDAKPLLSRAEDLVMHPPENKTYQLPEIPESFIKKFERFAKVIHLETDEFLLFTMINRAYLNLTLNWLCNVAPFQSNIHAKTLIVSMDRQSCRKITKEWPKVRCVSFEVPEGYNEALNWGRQSYINLLTLRSELMVNLVSLDIPYILFETDSSWLRDPMQYFGNRTIIDDADIIVPKKGYDYKGQKYTFDPMIVYPTNGSRSMLMEMKRRLLDDPKLFDQDVLEDLCGSQYFGVVCRQFEWEEIADGKWFKLADAQRRDMKPYIVNNNYYVGVANKIGRQALNGLWFLSPKGNCIKSKVQKMLEKYSPEAAKTKKNAKKLAHKVTKSNKKVTAKKQGR</sequence>
<dbReference type="WBParaSite" id="ASIM_0000102801-mRNA-1">
    <property type="protein sequence ID" value="ASIM_0000102801-mRNA-1"/>
    <property type="gene ID" value="ASIM_0000102801"/>
</dbReference>
<dbReference type="InterPro" id="IPR005069">
    <property type="entry name" value="Nucl-diP-sugar_transferase"/>
</dbReference>
<reference evidence="6" key="1">
    <citation type="submission" date="2017-02" db="UniProtKB">
        <authorList>
            <consortium name="WormBaseParasite"/>
        </authorList>
    </citation>
    <scope>IDENTIFICATION</scope>
</reference>
<dbReference type="AlphaFoldDB" id="A0A0M3J0J0"/>